<gene>
    <name evidence="1" type="ORF">AVDCRST_MAG84-4913</name>
</gene>
<proteinExistence type="predicted"/>
<dbReference type="AlphaFoldDB" id="A0A6J4N6A1"/>
<dbReference type="EMBL" id="CADCTZ010001095">
    <property type="protein sequence ID" value="CAA9378747.1"/>
    <property type="molecule type" value="Genomic_DNA"/>
</dbReference>
<reference evidence="1" key="1">
    <citation type="submission" date="2020-02" db="EMBL/GenBank/DDBJ databases">
        <authorList>
            <person name="Meier V. D."/>
        </authorList>
    </citation>
    <scope>NUCLEOTIDE SEQUENCE</scope>
    <source>
        <strain evidence="1">AVDCRST_MAG84</strain>
    </source>
</reference>
<name>A0A6J4N6A1_9CYAN</name>
<sequence length="92" mass="10312">MLPDLISNCVPQVYICHLEIGNSIVIATNAPDLAKNEIFLKAELIQDFHSLEFSLIEMSLQLKKVAPWPEGVKSWETLPIFTDAEIPAGYLE</sequence>
<protein>
    <submittedName>
        <fullName evidence="1">Uncharacterized protein</fullName>
    </submittedName>
</protein>
<organism evidence="1">
    <name type="scientific">uncultured Microcoleus sp</name>
    <dbReference type="NCBI Taxonomy" id="259945"/>
    <lineage>
        <taxon>Bacteria</taxon>
        <taxon>Bacillati</taxon>
        <taxon>Cyanobacteriota</taxon>
        <taxon>Cyanophyceae</taxon>
        <taxon>Oscillatoriophycideae</taxon>
        <taxon>Oscillatoriales</taxon>
        <taxon>Microcoleaceae</taxon>
        <taxon>Microcoleus</taxon>
        <taxon>environmental samples</taxon>
    </lineage>
</organism>
<evidence type="ECO:0000313" key="1">
    <source>
        <dbReference type="EMBL" id="CAA9378747.1"/>
    </source>
</evidence>
<accession>A0A6J4N6A1</accession>